<keyword evidence="1" id="KW-0812">Transmembrane</keyword>
<keyword evidence="1" id="KW-0472">Membrane</keyword>
<gene>
    <name evidence="2" type="ORF">LD38_08155</name>
</gene>
<comment type="caution">
    <text evidence="2">The sequence shown here is derived from an EMBL/GenBank/DDBJ whole genome shotgun (WGS) entry which is preliminary data.</text>
</comment>
<evidence type="ECO:0000313" key="3">
    <source>
        <dbReference type="Proteomes" id="UP000245905"/>
    </source>
</evidence>
<dbReference type="RefSeq" id="WP_109257877.1">
    <property type="nucleotide sequence ID" value="NZ_JAQESI010000016.1"/>
</dbReference>
<evidence type="ECO:0000313" key="2">
    <source>
        <dbReference type="EMBL" id="PWE83754.1"/>
    </source>
</evidence>
<feature type="transmembrane region" description="Helical" evidence="1">
    <location>
        <begin position="315"/>
        <end position="342"/>
    </location>
</feature>
<reference evidence="2 3" key="1">
    <citation type="submission" date="2014-09" db="EMBL/GenBank/DDBJ databases">
        <title>Butyrate-producing bacteria isolated from human gut.</title>
        <authorList>
            <person name="Zhang Q."/>
            <person name="Zhao L."/>
        </authorList>
    </citation>
    <scope>NUCLEOTIDE SEQUENCE [LARGE SCALE GENOMIC DNA]</scope>
    <source>
        <strain evidence="2 3">R22</strain>
    </source>
</reference>
<protein>
    <submittedName>
        <fullName evidence="2">Uncharacterized protein</fullName>
    </submittedName>
</protein>
<accession>A0A2U2EGW4</accession>
<keyword evidence="1" id="KW-1133">Transmembrane helix</keyword>
<name>A0A2U2EGW4_9FIRM</name>
<organism evidence="2 3">
    <name type="scientific">Agathobacter rectalis</name>
    <dbReference type="NCBI Taxonomy" id="39491"/>
    <lineage>
        <taxon>Bacteria</taxon>
        <taxon>Bacillati</taxon>
        <taxon>Bacillota</taxon>
        <taxon>Clostridia</taxon>
        <taxon>Lachnospirales</taxon>
        <taxon>Lachnospiraceae</taxon>
        <taxon>Agathobacter</taxon>
    </lineage>
</organism>
<evidence type="ECO:0000256" key="1">
    <source>
        <dbReference type="SAM" id="Phobius"/>
    </source>
</evidence>
<dbReference type="EMBL" id="JRFS01000015">
    <property type="protein sequence ID" value="PWE83754.1"/>
    <property type="molecule type" value="Genomic_DNA"/>
</dbReference>
<proteinExistence type="predicted"/>
<dbReference type="Proteomes" id="UP000245905">
    <property type="component" value="Unassembled WGS sequence"/>
</dbReference>
<sequence>MEIVLNLNSTENSLDLIKYCTLYFDKLKIDSPIAIDSVETLSDTSDDKGRYPSKINFTPYISDSVRILQNILIEEGICTDDVDTSFGQCTQLAQKIVVQNSHLFFSSESFNMHKNSMEIRNDAEIISDEVKQAISEIITQEDRCRLKSVIPEFKYSSDVPDFYLVLNLYKGLVDLMLSHIEKGDNVVTNSSIINEILLNYYSLHNKKIRKAGLKYNFAQIEATKILLPFVQNAPMDDVLEIRHKANDELLELRNYVETTLKSLSNEVFFNSSLNEIGQILNQKITPSINQFERKLKGLNVVTAQEFIKNMANPLYYSPMLTTFFTNVPAIVSVGFSLGMISLQTFLQRKLKKIEIQNDPLYFTVKIQNQI</sequence>
<dbReference type="AlphaFoldDB" id="A0A2U2EGW4"/>